<gene>
    <name evidence="1" type="ORF">F7725_017738</name>
</gene>
<dbReference type="AlphaFoldDB" id="A0A7J5XQ03"/>
<reference evidence="1 2" key="1">
    <citation type="submission" date="2020-03" db="EMBL/GenBank/DDBJ databases">
        <title>Dissostichus mawsoni Genome sequencing and assembly.</title>
        <authorList>
            <person name="Park H."/>
        </authorList>
    </citation>
    <scope>NUCLEOTIDE SEQUENCE [LARGE SCALE GENOMIC DNA]</scope>
    <source>
        <strain evidence="1">DM0001</strain>
        <tissue evidence="1">Muscle</tissue>
    </source>
</reference>
<accession>A0A7J5XQ03</accession>
<dbReference type="EMBL" id="JAAKFY010000021">
    <property type="protein sequence ID" value="KAF3839021.1"/>
    <property type="molecule type" value="Genomic_DNA"/>
</dbReference>
<sequence>MYDPEVVHSFRRNIYVQVYVQVFPPHLQKVKRIFSKTRTGPVLPRMVSGCPANREYATPLWPRLMLRLLDDVTAVGGAILRRRQLPLLLQGEI</sequence>
<protein>
    <submittedName>
        <fullName evidence="1">Uncharacterized protein</fullName>
    </submittedName>
</protein>
<name>A0A7J5XQ03_DISMA</name>
<evidence type="ECO:0000313" key="1">
    <source>
        <dbReference type="EMBL" id="KAF3839021.1"/>
    </source>
</evidence>
<organism evidence="1 2">
    <name type="scientific">Dissostichus mawsoni</name>
    <name type="common">Antarctic cod</name>
    <dbReference type="NCBI Taxonomy" id="36200"/>
    <lineage>
        <taxon>Eukaryota</taxon>
        <taxon>Metazoa</taxon>
        <taxon>Chordata</taxon>
        <taxon>Craniata</taxon>
        <taxon>Vertebrata</taxon>
        <taxon>Euteleostomi</taxon>
        <taxon>Actinopterygii</taxon>
        <taxon>Neopterygii</taxon>
        <taxon>Teleostei</taxon>
        <taxon>Neoteleostei</taxon>
        <taxon>Acanthomorphata</taxon>
        <taxon>Eupercaria</taxon>
        <taxon>Perciformes</taxon>
        <taxon>Notothenioidei</taxon>
        <taxon>Nototheniidae</taxon>
        <taxon>Dissostichus</taxon>
    </lineage>
</organism>
<dbReference type="Proteomes" id="UP000518266">
    <property type="component" value="Unassembled WGS sequence"/>
</dbReference>
<proteinExistence type="predicted"/>
<keyword evidence="2" id="KW-1185">Reference proteome</keyword>
<comment type="caution">
    <text evidence="1">The sequence shown here is derived from an EMBL/GenBank/DDBJ whole genome shotgun (WGS) entry which is preliminary data.</text>
</comment>
<evidence type="ECO:0000313" key="2">
    <source>
        <dbReference type="Proteomes" id="UP000518266"/>
    </source>
</evidence>